<name>A0A6L2JN80_TANCI</name>
<organism evidence="2">
    <name type="scientific">Tanacetum cinerariifolium</name>
    <name type="common">Dalmatian daisy</name>
    <name type="synonym">Chrysanthemum cinerariifolium</name>
    <dbReference type="NCBI Taxonomy" id="118510"/>
    <lineage>
        <taxon>Eukaryota</taxon>
        <taxon>Viridiplantae</taxon>
        <taxon>Streptophyta</taxon>
        <taxon>Embryophyta</taxon>
        <taxon>Tracheophyta</taxon>
        <taxon>Spermatophyta</taxon>
        <taxon>Magnoliopsida</taxon>
        <taxon>eudicotyledons</taxon>
        <taxon>Gunneridae</taxon>
        <taxon>Pentapetalae</taxon>
        <taxon>asterids</taxon>
        <taxon>campanulids</taxon>
        <taxon>Asterales</taxon>
        <taxon>Asteraceae</taxon>
        <taxon>Asteroideae</taxon>
        <taxon>Anthemideae</taxon>
        <taxon>Anthemidinae</taxon>
        <taxon>Tanacetum</taxon>
    </lineage>
</organism>
<evidence type="ECO:0000313" key="2">
    <source>
        <dbReference type="EMBL" id="GEU38383.1"/>
    </source>
</evidence>
<accession>A0A6L2JN80</accession>
<dbReference type="PANTHER" id="PTHR11439">
    <property type="entry name" value="GAG-POL-RELATED RETROTRANSPOSON"/>
    <property type="match status" value="1"/>
</dbReference>
<proteinExistence type="predicted"/>
<dbReference type="CDD" id="cd09272">
    <property type="entry name" value="RNase_HI_RT_Ty1"/>
    <property type="match status" value="1"/>
</dbReference>
<gene>
    <name evidence="2" type="ORF">Tci_010361</name>
</gene>
<sequence length="717" mass="81903">MVMKELRTELGMLIQVKQGRLSATTTTVSVTSQGTALNPSDHRTQSGQENVVDDDTMFMANLSFADPIYDEAGPSYDSNVLSEVHDNDHYQDAICEHHKVHEMHDDVQPNYVVDSHTGYMNDSNMILYDQVENAKVKKHYKELYDSIKIMHAKHIDQKTSLLTKNENLKVKINAKLKCVTIDYVTPKVLAPGMYDIDVEPIPLRLRNNKEVHLDYLKHLKESVATLHEIVEEAKVERPLDRSVASACLYTKQSQELLEYVIGTCLKDFNKRNNKNMEQQITKKTSVPVLPSTRVDSCTDASGSKHNTKKNKISLAKSVNKKTVKDYSRTNKSNLQKPNRVDSSISSKRTVTNSNSDFVCQMTVRFGNDHFGAIMGYEDYVIGESVIFRVYYVEGLGHNLFSVRTRSYISDAWTDMFRVRTKSGIIAESTFMDEDLFAPVDNDPFINIFALEPTSTASSSKDVSSAKSTYVTQTLHHHRKWSKDHPLDNVIGNPSRLVSTRKQLAINALCKNMTIYQTDVKTAFLNGELKEEVMDSFDPVDTLMVDRLKLDEDPLRIPIHQTRFRSMVGSLMYLTASRPNLVFAVCMCARYQASPTKNHLEALKRVFWYLKGTISCRLWYLKDTAMGLTTYVDVDHAAVKTYGEILWMRSQLTDYGFAFNKIPLYCDNRSAITLCCNNVQHSISKHIDIRHHFIREQVKKGVVELFFVMTERFEFLLS</sequence>
<evidence type="ECO:0008006" key="3">
    <source>
        <dbReference type="Google" id="ProtNLM"/>
    </source>
</evidence>
<evidence type="ECO:0000256" key="1">
    <source>
        <dbReference type="SAM" id="MobiDB-lite"/>
    </source>
</evidence>
<dbReference type="AlphaFoldDB" id="A0A6L2JN80"/>
<feature type="compositionally biased region" description="Polar residues" evidence="1">
    <location>
        <begin position="329"/>
        <end position="346"/>
    </location>
</feature>
<protein>
    <recommendedName>
        <fullName evidence="3">Reverse transcriptase Ty1/copia-type domain-containing protein</fullName>
    </recommendedName>
</protein>
<dbReference type="PANTHER" id="PTHR11439:SF483">
    <property type="entry name" value="PEPTIDE SYNTHASE GLIP-LIKE, PUTATIVE (AFU_ORTHOLOGUE AFUA_3G12920)-RELATED"/>
    <property type="match status" value="1"/>
</dbReference>
<feature type="region of interest" description="Disordered" evidence="1">
    <location>
        <begin position="291"/>
        <end position="346"/>
    </location>
</feature>
<reference evidence="2" key="1">
    <citation type="journal article" date="2019" name="Sci. Rep.">
        <title>Draft genome of Tanacetum cinerariifolium, the natural source of mosquito coil.</title>
        <authorList>
            <person name="Yamashiro T."/>
            <person name="Shiraishi A."/>
            <person name="Satake H."/>
            <person name="Nakayama K."/>
        </authorList>
    </citation>
    <scope>NUCLEOTIDE SEQUENCE</scope>
</reference>
<comment type="caution">
    <text evidence="2">The sequence shown here is derived from an EMBL/GenBank/DDBJ whole genome shotgun (WGS) entry which is preliminary data.</text>
</comment>
<dbReference type="EMBL" id="BKCJ010001045">
    <property type="protein sequence ID" value="GEU38383.1"/>
    <property type="molecule type" value="Genomic_DNA"/>
</dbReference>
<feature type="compositionally biased region" description="Polar residues" evidence="1">
    <location>
        <begin position="293"/>
        <end position="304"/>
    </location>
</feature>